<evidence type="ECO:0000256" key="5">
    <source>
        <dbReference type="SAM" id="MobiDB-lite"/>
    </source>
</evidence>
<feature type="domain" description="Integrin alpha third immunoglobulin-like" evidence="8">
    <location>
        <begin position="937"/>
        <end position="1040"/>
    </location>
</feature>
<name>A0ABM1MM08_NICVS</name>
<dbReference type="PANTHER" id="PTHR23220">
    <property type="entry name" value="INTEGRIN ALPHA"/>
    <property type="match status" value="1"/>
</dbReference>
<dbReference type="Gene3D" id="2.60.40.1510">
    <property type="entry name" value="ntegrin, alpha v. Chain A, domain 3"/>
    <property type="match status" value="1"/>
</dbReference>
<dbReference type="Gene3D" id="2.60.40.1460">
    <property type="entry name" value="Integrin domains. Chain A, domain 2"/>
    <property type="match status" value="1"/>
</dbReference>
<accession>A0ABM1MM08</accession>
<dbReference type="Pfam" id="PF20805">
    <property type="entry name" value="Integrin_A_Ig_2"/>
    <property type="match status" value="1"/>
</dbReference>
<feature type="compositionally biased region" description="Gly residues" evidence="5">
    <location>
        <begin position="734"/>
        <end position="750"/>
    </location>
</feature>
<feature type="region of interest" description="Disordered" evidence="5">
    <location>
        <begin position="458"/>
        <end position="797"/>
    </location>
</feature>
<evidence type="ECO:0000256" key="1">
    <source>
        <dbReference type="ARBA" id="ARBA00004479"/>
    </source>
</evidence>
<keyword evidence="3 6" id="KW-0472">Membrane</keyword>
<dbReference type="InterPro" id="IPR018184">
    <property type="entry name" value="Integrin_alpha_C_CS"/>
</dbReference>
<keyword evidence="4" id="KW-0325">Glycoprotein</keyword>
<feature type="compositionally biased region" description="Polar residues" evidence="5">
    <location>
        <begin position="509"/>
        <end position="529"/>
    </location>
</feature>
<dbReference type="PROSITE" id="PS00242">
    <property type="entry name" value="INTEGRIN_ALPHA"/>
    <property type="match status" value="1"/>
</dbReference>
<evidence type="ECO:0000313" key="9">
    <source>
        <dbReference type="Proteomes" id="UP000695000"/>
    </source>
</evidence>
<dbReference type="SUPFAM" id="SSF69179">
    <property type="entry name" value="Integrin domains"/>
    <property type="match status" value="3"/>
</dbReference>
<feature type="region of interest" description="Disordered" evidence="5">
    <location>
        <begin position="880"/>
        <end position="953"/>
    </location>
</feature>
<evidence type="ECO:0000256" key="4">
    <source>
        <dbReference type="ARBA" id="ARBA00023180"/>
    </source>
</evidence>
<feature type="compositionally biased region" description="Basic and acidic residues" evidence="5">
    <location>
        <begin position="460"/>
        <end position="474"/>
    </location>
</feature>
<keyword evidence="2" id="KW-0401">Integrin</keyword>
<feature type="compositionally biased region" description="Gly residues" evidence="5">
    <location>
        <begin position="662"/>
        <end position="683"/>
    </location>
</feature>
<evidence type="ECO:0000313" key="10">
    <source>
        <dbReference type="RefSeq" id="XP_017775608.1"/>
    </source>
</evidence>
<feature type="region of interest" description="Disordered" evidence="5">
    <location>
        <begin position="809"/>
        <end position="856"/>
    </location>
</feature>
<dbReference type="RefSeq" id="XP_017775608.1">
    <property type="nucleotide sequence ID" value="XM_017920119.1"/>
</dbReference>
<feature type="compositionally biased region" description="Basic and acidic residues" evidence="5">
    <location>
        <begin position="929"/>
        <end position="943"/>
    </location>
</feature>
<keyword evidence="9" id="KW-1185">Reference proteome</keyword>
<dbReference type="GeneID" id="108561963"/>
<dbReference type="Proteomes" id="UP000695000">
    <property type="component" value="Unplaced"/>
</dbReference>
<evidence type="ECO:0000256" key="3">
    <source>
        <dbReference type="ARBA" id="ARBA00023136"/>
    </source>
</evidence>
<feature type="domain" description="Integrin alpha second immunoglobulin-like" evidence="7">
    <location>
        <begin position="84"/>
        <end position="223"/>
    </location>
</feature>
<dbReference type="InterPro" id="IPR048285">
    <property type="entry name" value="Integrin_alpha_Ig-like_2"/>
</dbReference>
<feature type="compositionally biased region" description="Basic and acidic residues" evidence="5">
    <location>
        <begin position="416"/>
        <end position="427"/>
    </location>
</feature>
<gene>
    <name evidence="10" type="primary">LOC108561963</name>
</gene>
<keyword evidence="6" id="KW-0812">Transmembrane</keyword>
<feature type="non-terminal residue" evidence="10">
    <location>
        <position position="1"/>
    </location>
</feature>
<feature type="compositionally biased region" description="Gly residues" evidence="5">
    <location>
        <begin position="485"/>
        <end position="501"/>
    </location>
</feature>
<feature type="compositionally biased region" description="Polar residues" evidence="5">
    <location>
        <begin position="756"/>
        <end position="769"/>
    </location>
</feature>
<comment type="subcellular location">
    <subcellularLocation>
        <location evidence="1">Membrane</location>
        <topology evidence="1">Single-pass type I membrane protein</topology>
    </subcellularLocation>
</comment>
<protein>
    <submittedName>
        <fullName evidence="10">Integrin alpha-PS2-like</fullName>
    </submittedName>
</protein>
<sequence>PTGGSCRRQCVNESKNIYITSINLQNDIKDKLTPLEAEIRYSMKESRHFQQSFQRRDPKSVLLPILDLNVPPVRKDSISIHKNCGRDNVCIPDLRLIANSSVEKYLLKSNEKLQFDIIVQNEGEDSFESTFDLSMPAGVDFNKIIQYDKNEVRFLCSPMENNTIRCDIGNPLPAGKIARFTIQVTPNHKEGMSSIYEFSMAVNSTNPEDPLTVSDNQKKIHIPIWVNSKLELGGTSRPSDIHYNASQYASSEEIKKESDIGPQVIHVYSIKNNGPSDITEAEMLFLLPYATLGGEDLLYLLEQPHTLGNVKCEAVDANYRDYELDYRKKTIWETIGIDTAKADFASAAGQIGGIIIEEGEGTRGAVGGSEKVHMTKETVDSGDGSLIHQQRRKQQQTGGGGGSSSSSSGSGTLVHVGEDGSRVRVETHSSSWNSSGSGGGPTTVTHVYSKNTTRYIGPDGKVHYHESSSGDKHGGAVTSSSSSSSGGGSFVSGGGSEGSFSGGSKPQIIYTSTGKQHGNQQGNSFITMTSSSSDSGANQDHSMTGPEGRRSGQTFNHEEGGKTIYQSGEYPGNKPQTVNKHFDWNRGSQTNYNQQQGGGSTYESESGSNSRAEGGRVDGSYASRTEGGQGSRVEGSYTSRTEGGSTHGSRTEGGVYSQGGSRAEGGGVYSQGGSRAEGGGVYSQGGSRVEGSYTSRTEGGHAQGGSRVQGSHASRTEGGGGSRVEGSYNSWSEGGAGGSRNEGGHSGGGSRFESSYNQSRTYGTATTESGYHHQQQQGGHGTYQSRYNTDNDDIPYSSEEYIGESYENTYDEEEARRAAAAAALARSSNRTHHQWSSSQGGQQQHHHEGGGLDLGAAALGSGGFRTTTFDVSGGMVGGGGGSGGNVQMSNQGAASSQGGNKWESRSETHWSSSGTGDVPPQYHASASLIERDNVATDKPDYNNRFHGRRRRQVTDDDDIRNAVQCKSTKCMMVRCVVGPLLNEQDAIIALRSRINVRALKNISTSQPISFSSMMLARISKLQYIGRPAERQIHSHEIFTTVPVTEPDKPKIVPLWVVVLSAVAGTIILLLLIFLLYKFGFFKRNRHSDAPERQPLNRNGFYQNGDAAL</sequence>
<proteinExistence type="predicted"/>
<feature type="domain" description="Integrin alpha third immunoglobulin-like" evidence="8">
    <location>
        <begin position="230"/>
        <end position="324"/>
    </location>
</feature>
<dbReference type="Gene3D" id="2.60.40.1530">
    <property type="entry name" value="ntegrin, alpha v. Chain A, domain 4"/>
    <property type="match status" value="2"/>
</dbReference>
<feature type="transmembrane region" description="Helical" evidence="6">
    <location>
        <begin position="1054"/>
        <end position="1076"/>
    </location>
</feature>
<dbReference type="InterPro" id="IPR048286">
    <property type="entry name" value="Integrin_alpha_Ig-like_3"/>
</dbReference>
<evidence type="ECO:0000256" key="2">
    <source>
        <dbReference type="ARBA" id="ARBA00023037"/>
    </source>
</evidence>
<organism evidence="9 10">
    <name type="scientific">Nicrophorus vespilloides</name>
    <name type="common">Boreal carrion beetle</name>
    <dbReference type="NCBI Taxonomy" id="110193"/>
    <lineage>
        <taxon>Eukaryota</taxon>
        <taxon>Metazoa</taxon>
        <taxon>Ecdysozoa</taxon>
        <taxon>Arthropoda</taxon>
        <taxon>Hexapoda</taxon>
        <taxon>Insecta</taxon>
        <taxon>Pterygota</taxon>
        <taxon>Neoptera</taxon>
        <taxon>Endopterygota</taxon>
        <taxon>Coleoptera</taxon>
        <taxon>Polyphaga</taxon>
        <taxon>Staphyliniformia</taxon>
        <taxon>Silphidae</taxon>
        <taxon>Nicrophorinae</taxon>
        <taxon>Nicrophorus</taxon>
    </lineage>
</organism>
<dbReference type="PANTHER" id="PTHR23220:SF133">
    <property type="entry name" value="INTEGRIN ALPHA-PS2"/>
    <property type="match status" value="1"/>
</dbReference>
<dbReference type="InterPro" id="IPR032695">
    <property type="entry name" value="Integrin_dom_sf"/>
</dbReference>
<dbReference type="Pfam" id="PF20806">
    <property type="entry name" value="Integrin_A_Ig_3"/>
    <property type="match status" value="2"/>
</dbReference>
<reference evidence="10" key="1">
    <citation type="submission" date="2025-08" db="UniProtKB">
        <authorList>
            <consortium name="RefSeq"/>
        </authorList>
    </citation>
    <scope>IDENTIFICATION</scope>
    <source>
        <tissue evidence="10">Whole Larva</tissue>
    </source>
</reference>
<feature type="region of interest" description="Disordered" evidence="5">
    <location>
        <begin position="380"/>
        <end position="446"/>
    </location>
</feature>
<evidence type="ECO:0000259" key="7">
    <source>
        <dbReference type="Pfam" id="PF20805"/>
    </source>
</evidence>
<feature type="compositionally biased region" description="Low complexity" evidence="5">
    <location>
        <begin position="834"/>
        <end position="843"/>
    </location>
</feature>
<keyword evidence="6" id="KW-1133">Transmembrane helix</keyword>
<evidence type="ECO:0000256" key="6">
    <source>
        <dbReference type="SAM" id="Phobius"/>
    </source>
</evidence>
<dbReference type="Gene3D" id="1.20.5.930">
    <property type="entry name" value="Bicelle-embedded integrin alpha(iib) transmembrane segment"/>
    <property type="match status" value="1"/>
</dbReference>
<evidence type="ECO:0000259" key="8">
    <source>
        <dbReference type="Pfam" id="PF20806"/>
    </source>
</evidence>
<feature type="compositionally biased region" description="Polar residues" evidence="5">
    <location>
        <begin position="636"/>
        <end position="648"/>
    </location>
</feature>